<dbReference type="InterPro" id="IPR011234">
    <property type="entry name" value="Fumarylacetoacetase-like_C"/>
</dbReference>
<dbReference type="Gene3D" id="3.90.850.10">
    <property type="entry name" value="Fumarylacetoacetase-like, C-terminal domain"/>
    <property type="match status" value="1"/>
</dbReference>
<dbReference type="SUPFAM" id="SSF56529">
    <property type="entry name" value="FAH"/>
    <property type="match status" value="1"/>
</dbReference>
<evidence type="ECO:0000313" key="4">
    <source>
        <dbReference type="Proteomes" id="UP000538566"/>
    </source>
</evidence>
<name>A0A7W7AAI8_9SPHN</name>
<sequence length="314" mass="33806">MRLATLRDGSKDGRLVVVSPDGAACMSAPAATLQQALEAWTEVELALRAIDDFPEPLDPAAIMAPLPRAWQWLDGSAFQSHGDLMDAVLGITKPKTDLPLMYQGTSDKFYGPTDQVKFPDEALDIDFEGEFGVIVDAVPMGTSAAEAMGHIRLIVQINDWSLRALAGPEMKTGFGWIQAKPPCGMAPFAVTPEELGENWHNGRVCLNLNVDWNGQRFGAANGEPMGQGFHELVAHAARTRDLVAGTVIGSGTVSNTNFREIGSSCIAERRGIEVLDLGEAKTPFMRFGDTVRMEAVDPSGRAPFGAIEQKVIRG</sequence>
<evidence type="ECO:0000313" key="3">
    <source>
        <dbReference type="EMBL" id="MBB4613434.1"/>
    </source>
</evidence>
<accession>A0A7W7AAI8</accession>
<feature type="domain" description="Fumarylacetoacetase-like C-terminal" evidence="1">
    <location>
        <begin position="74"/>
        <end position="311"/>
    </location>
</feature>
<dbReference type="Pfam" id="PF01557">
    <property type="entry name" value="FAA_hydrolase"/>
    <property type="match status" value="1"/>
</dbReference>
<organism evidence="3 4">
    <name type="scientific">Novosphingobium taihuense</name>
    <dbReference type="NCBI Taxonomy" id="260085"/>
    <lineage>
        <taxon>Bacteria</taxon>
        <taxon>Pseudomonadati</taxon>
        <taxon>Pseudomonadota</taxon>
        <taxon>Alphaproteobacteria</taxon>
        <taxon>Sphingomonadales</taxon>
        <taxon>Sphingomonadaceae</taxon>
        <taxon>Novosphingobium</taxon>
    </lineage>
</organism>
<dbReference type="EMBL" id="JACHOA010000003">
    <property type="protein sequence ID" value="MBB4613434.1"/>
    <property type="molecule type" value="Genomic_DNA"/>
</dbReference>
<comment type="caution">
    <text evidence="3">The sequence shown here is derived from an EMBL/GenBank/DDBJ whole genome shotgun (WGS) entry which is preliminary data.</text>
</comment>
<dbReference type="OrthoDB" id="9775905at2"/>
<dbReference type="Pfam" id="PF18288">
    <property type="entry name" value="FAA_hydro_N_2"/>
    <property type="match status" value="1"/>
</dbReference>
<evidence type="ECO:0000259" key="2">
    <source>
        <dbReference type="Pfam" id="PF18288"/>
    </source>
</evidence>
<dbReference type="AlphaFoldDB" id="A0A7W7AAI8"/>
<dbReference type="InterPro" id="IPR041072">
    <property type="entry name" value="FAA_hydro_N"/>
</dbReference>
<gene>
    <name evidence="3" type="ORF">GGR37_001709</name>
</gene>
<dbReference type="InterPro" id="IPR036663">
    <property type="entry name" value="Fumarylacetoacetase_C_sf"/>
</dbReference>
<dbReference type="PANTHER" id="PTHR43211:SF1">
    <property type="entry name" value="BLL6422 PROTEIN"/>
    <property type="match status" value="1"/>
</dbReference>
<feature type="domain" description="Fumarylacetoacetase N-terminal" evidence="2">
    <location>
        <begin position="1"/>
        <end position="68"/>
    </location>
</feature>
<dbReference type="GO" id="GO:0004334">
    <property type="term" value="F:fumarylacetoacetase activity"/>
    <property type="evidence" value="ECO:0007669"/>
    <property type="project" value="UniProtKB-EC"/>
</dbReference>
<reference evidence="3 4" key="1">
    <citation type="submission" date="2020-08" db="EMBL/GenBank/DDBJ databases">
        <title>Genomic Encyclopedia of Type Strains, Phase IV (KMG-IV): sequencing the most valuable type-strain genomes for metagenomic binning, comparative biology and taxonomic classification.</title>
        <authorList>
            <person name="Goeker M."/>
        </authorList>
    </citation>
    <scope>NUCLEOTIDE SEQUENCE [LARGE SCALE GENOMIC DNA]</scope>
    <source>
        <strain evidence="3 4">DSM 17507</strain>
    </source>
</reference>
<dbReference type="RefSeq" id="WP_144907707.1">
    <property type="nucleotide sequence ID" value="NZ_JACHOA010000003.1"/>
</dbReference>
<dbReference type="Proteomes" id="UP000538566">
    <property type="component" value="Unassembled WGS sequence"/>
</dbReference>
<keyword evidence="3" id="KW-0378">Hydrolase</keyword>
<dbReference type="PANTHER" id="PTHR43211">
    <property type="entry name" value="FUMARYLACETOACETATE HYDROLASE"/>
    <property type="match status" value="1"/>
</dbReference>
<dbReference type="EC" id="3.7.1.2" evidence="3"/>
<protein>
    <submittedName>
        <fullName evidence="3">Fumarylacetoacetate (FAA) hydrolase</fullName>
        <ecNumber evidence="3">3.7.1.2</ecNumber>
    </submittedName>
</protein>
<evidence type="ECO:0000259" key="1">
    <source>
        <dbReference type="Pfam" id="PF01557"/>
    </source>
</evidence>
<proteinExistence type="predicted"/>
<keyword evidence="4" id="KW-1185">Reference proteome</keyword>